<dbReference type="InterPro" id="IPR000073">
    <property type="entry name" value="AB_hydrolase_1"/>
</dbReference>
<dbReference type="Gene3D" id="3.40.50.1820">
    <property type="entry name" value="alpha/beta hydrolase"/>
    <property type="match status" value="1"/>
</dbReference>
<sequence length="283" mass="31102">MNSKVLQSTDGTEIYADAVGDPSKPSIVFIHGFSVSSMVFDIVFSDPKFFEHYYLVRYDTRGHGRSGKPEEEDTWQSQRVCQDFDAVVAGFGLKAPFVAAWSMGGTNMADILSFHPPSYVSGLILIAGYPYTACIPSGTTPFTSTTDTPLFQATALAFVGKLTAPGIVLPHRMRQALLGDVMVQPRVCCARFLSRTQNPKGFFEAGSKGLPMLIVEAEKDSIFPGKRMVEAVNAREHLPGYEGWKNLQTVKIFGAGHMPFFEKPEEFRAAVLEFVGAVVRQKV</sequence>
<organism evidence="2 3">
    <name type="scientific">Obba rivulosa</name>
    <dbReference type="NCBI Taxonomy" id="1052685"/>
    <lineage>
        <taxon>Eukaryota</taxon>
        <taxon>Fungi</taxon>
        <taxon>Dikarya</taxon>
        <taxon>Basidiomycota</taxon>
        <taxon>Agaricomycotina</taxon>
        <taxon>Agaricomycetes</taxon>
        <taxon>Polyporales</taxon>
        <taxon>Gelatoporiaceae</taxon>
        <taxon>Obba</taxon>
    </lineage>
</organism>
<dbReference type="InterPro" id="IPR029058">
    <property type="entry name" value="AB_hydrolase_fold"/>
</dbReference>
<dbReference type="PANTHER" id="PTHR43194">
    <property type="entry name" value="HYDROLASE ALPHA/BETA FOLD FAMILY"/>
    <property type="match status" value="1"/>
</dbReference>
<protein>
    <submittedName>
        <fullName evidence="2">Alpha beta-hydrolase</fullName>
    </submittedName>
</protein>
<dbReference type="AlphaFoldDB" id="A0A8E2AKG2"/>
<dbReference type="SUPFAM" id="SSF53474">
    <property type="entry name" value="alpha/beta-Hydrolases"/>
    <property type="match status" value="1"/>
</dbReference>
<gene>
    <name evidence="2" type="ORF">OBBRIDRAFT_280801</name>
</gene>
<dbReference type="Pfam" id="PF12697">
    <property type="entry name" value="Abhydrolase_6"/>
    <property type="match status" value="1"/>
</dbReference>
<keyword evidence="3" id="KW-1185">Reference proteome</keyword>
<reference evidence="2 3" key="1">
    <citation type="submission" date="2016-07" db="EMBL/GenBank/DDBJ databases">
        <title>Draft genome of the white-rot fungus Obba rivulosa 3A-2.</title>
        <authorList>
            <consortium name="DOE Joint Genome Institute"/>
            <person name="Miettinen O."/>
            <person name="Riley R."/>
            <person name="Acob R."/>
            <person name="Barry K."/>
            <person name="Cullen D."/>
            <person name="De Vries R."/>
            <person name="Hainaut M."/>
            <person name="Hatakka A."/>
            <person name="Henrissat B."/>
            <person name="Hilden K."/>
            <person name="Kuo R."/>
            <person name="Labutti K."/>
            <person name="Lipzen A."/>
            <person name="Makela M.R."/>
            <person name="Sandor L."/>
            <person name="Spatafora J.W."/>
            <person name="Grigoriev I.V."/>
            <person name="Hibbett D.S."/>
        </authorList>
    </citation>
    <scope>NUCLEOTIDE SEQUENCE [LARGE SCALE GENOMIC DNA]</scope>
    <source>
        <strain evidence="2 3">3A-2</strain>
    </source>
</reference>
<keyword evidence="2" id="KW-0378">Hydrolase</keyword>
<dbReference type="PANTHER" id="PTHR43194:SF2">
    <property type="entry name" value="PEROXISOMAL MEMBRANE PROTEIN LPX1"/>
    <property type="match status" value="1"/>
</dbReference>
<proteinExistence type="predicted"/>
<dbReference type="OrthoDB" id="408373at2759"/>
<evidence type="ECO:0000313" key="3">
    <source>
        <dbReference type="Proteomes" id="UP000250043"/>
    </source>
</evidence>
<feature type="domain" description="AB hydrolase-1" evidence="1">
    <location>
        <begin position="27"/>
        <end position="270"/>
    </location>
</feature>
<dbReference type="EMBL" id="KV722559">
    <property type="protein sequence ID" value="OCH85853.1"/>
    <property type="molecule type" value="Genomic_DNA"/>
</dbReference>
<dbReference type="Proteomes" id="UP000250043">
    <property type="component" value="Unassembled WGS sequence"/>
</dbReference>
<evidence type="ECO:0000259" key="1">
    <source>
        <dbReference type="Pfam" id="PF12697"/>
    </source>
</evidence>
<evidence type="ECO:0000313" key="2">
    <source>
        <dbReference type="EMBL" id="OCH85853.1"/>
    </source>
</evidence>
<name>A0A8E2AKG2_9APHY</name>
<accession>A0A8E2AKG2</accession>
<dbReference type="GO" id="GO:0016787">
    <property type="term" value="F:hydrolase activity"/>
    <property type="evidence" value="ECO:0007669"/>
    <property type="project" value="UniProtKB-KW"/>
</dbReference>
<dbReference type="InterPro" id="IPR050228">
    <property type="entry name" value="Carboxylesterase_BioH"/>
</dbReference>